<dbReference type="AlphaFoldDB" id="A0AA39YJ00"/>
<evidence type="ECO:0000256" key="1">
    <source>
        <dbReference type="SAM" id="MobiDB-lite"/>
    </source>
</evidence>
<name>A0AA39YJ00_9PEZI</name>
<dbReference type="Proteomes" id="UP001175001">
    <property type="component" value="Unassembled WGS sequence"/>
</dbReference>
<feature type="compositionally biased region" description="Basic and acidic residues" evidence="1">
    <location>
        <begin position="104"/>
        <end position="113"/>
    </location>
</feature>
<keyword evidence="3" id="KW-1185">Reference proteome</keyword>
<evidence type="ECO:0000313" key="3">
    <source>
        <dbReference type="Proteomes" id="UP001175001"/>
    </source>
</evidence>
<protein>
    <submittedName>
        <fullName evidence="2">Uncharacterized protein</fullName>
    </submittedName>
</protein>
<comment type="caution">
    <text evidence="2">The sequence shown here is derived from an EMBL/GenBank/DDBJ whole genome shotgun (WGS) entry which is preliminary data.</text>
</comment>
<organism evidence="2 3">
    <name type="scientific">Lasiodiplodia hormozganensis</name>
    <dbReference type="NCBI Taxonomy" id="869390"/>
    <lineage>
        <taxon>Eukaryota</taxon>
        <taxon>Fungi</taxon>
        <taxon>Dikarya</taxon>
        <taxon>Ascomycota</taxon>
        <taxon>Pezizomycotina</taxon>
        <taxon>Dothideomycetes</taxon>
        <taxon>Dothideomycetes incertae sedis</taxon>
        <taxon>Botryosphaeriales</taxon>
        <taxon>Botryosphaeriaceae</taxon>
        <taxon>Lasiodiplodia</taxon>
    </lineage>
</organism>
<feature type="region of interest" description="Disordered" evidence="1">
    <location>
        <begin position="573"/>
        <end position="637"/>
    </location>
</feature>
<proteinExistence type="predicted"/>
<feature type="region of interest" description="Disordered" evidence="1">
    <location>
        <begin position="96"/>
        <end position="126"/>
    </location>
</feature>
<accession>A0AA39YJ00</accession>
<reference evidence="2" key="1">
    <citation type="submission" date="2023-06" db="EMBL/GenBank/DDBJ databases">
        <title>Multi-omics analyses reveal the molecular pathogenesis toolkit of Lasiodiplodia hormozganensis, a cross-kingdom pathogen.</title>
        <authorList>
            <person name="Felix C."/>
            <person name="Meneses R."/>
            <person name="Goncalves M.F.M."/>
            <person name="Tilleman L."/>
            <person name="Duarte A.S."/>
            <person name="Jorrin-Novo J.V."/>
            <person name="Van De Peer Y."/>
            <person name="Deforce D."/>
            <person name="Van Nieuwerburgh F."/>
            <person name="Esteves A.C."/>
            <person name="Alves A."/>
        </authorList>
    </citation>
    <scope>NUCLEOTIDE SEQUENCE</scope>
    <source>
        <strain evidence="2">CBS 339.90</strain>
    </source>
</reference>
<evidence type="ECO:0000313" key="2">
    <source>
        <dbReference type="EMBL" id="KAK0653504.1"/>
    </source>
</evidence>
<sequence>MSLKDLDAIAARFSGEALRAIRHALVLNDNIAAFADDLRSTVAKDGLVKTKDFYDVLSKRLRSYNVDIEEVNSYRKSTGQLKRNDKPVPTFEEWRVQNSSAGRSDTELEEERKKKGKQAATTSTERTAATALPQVSVQGILPVPNNLVDVPIDADIPTTWKFDYNQTFTMFRPVTPEIEGILQRSTAFLTENVADAERPLQQLVRNCERPALPLAFTVRDDMPNALGIHLPLEAQSVQSLPEHAAQRWALAYGFPPTTAENTVDMWIQQHGLHGPLFPKKQHVITETRPWPILAPARLDDDSFAEWDHGKVYSGSGMPTSTRAVDNAIYIVCAVLSQALGKKKGDYKLFLSNADSGVARRILYHVANNAANVGVIWSVIHFFTHNHMAFTVRFKLLNVHRDGFFEEVNNGGRHRDGWTVDAYQERSLWHTALQAGFSAHPYFGNDEAIVATVVALDVEQTLPRYLWVSFAADAGTRLPPIPSLDQTFNIVVRDKNGLPRFATVTWVSTILAEPESPDPVILGLSRTRKNKVQVFCPRVKSIHRKEMNAKQAMDRIGKENVGLSIAAAMFRRTSDDGLVSQRGGGKLQKRNRPAQPTGRPPPLKQKLETMFKPRHGSHESPSSGSHTLTSSPEKGNQG</sequence>
<feature type="compositionally biased region" description="Low complexity" evidence="1">
    <location>
        <begin position="618"/>
        <end position="631"/>
    </location>
</feature>
<dbReference type="EMBL" id="JAUJDW010000027">
    <property type="protein sequence ID" value="KAK0653504.1"/>
    <property type="molecule type" value="Genomic_DNA"/>
</dbReference>
<gene>
    <name evidence="2" type="ORF">DIS24_g6046</name>
</gene>